<keyword evidence="10" id="KW-0560">Oxidoreductase</keyword>
<accession>A0A9X7R7G5</accession>
<dbReference type="OrthoDB" id="2375888at2"/>
<evidence type="ECO:0000256" key="17">
    <source>
        <dbReference type="SAM" id="Phobius"/>
    </source>
</evidence>
<keyword evidence="8" id="KW-0249">Electron transport</keyword>
<name>A0A9X7R7G5_PSEDE</name>
<evidence type="ECO:0000256" key="3">
    <source>
        <dbReference type="ARBA" id="ARBA00011700"/>
    </source>
</evidence>
<evidence type="ECO:0000256" key="8">
    <source>
        <dbReference type="ARBA" id="ARBA00022982"/>
    </source>
</evidence>
<dbReference type="InterPro" id="IPR050968">
    <property type="entry name" value="Cytochrome_c_oxidase_bac_sub4"/>
</dbReference>
<keyword evidence="5" id="KW-0813">Transport</keyword>
<evidence type="ECO:0000313" key="19">
    <source>
        <dbReference type="Proteomes" id="UP000326659"/>
    </source>
</evidence>
<comment type="subcellular location">
    <subcellularLocation>
        <location evidence="1">Cell membrane</location>
        <topology evidence="1">Multi-pass membrane protein</topology>
    </subcellularLocation>
</comment>
<feature type="transmembrane region" description="Helical" evidence="17">
    <location>
        <begin position="86"/>
        <end position="110"/>
    </location>
</feature>
<dbReference type="GO" id="GO:0009319">
    <property type="term" value="C:cytochrome o ubiquinol oxidase complex"/>
    <property type="evidence" value="ECO:0007669"/>
    <property type="project" value="TreeGrafter"/>
</dbReference>
<keyword evidence="19" id="KW-1185">Reference proteome</keyword>
<evidence type="ECO:0000256" key="4">
    <source>
        <dbReference type="ARBA" id="ARBA00014689"/>
    </source>
</evidence>
<evidence type="ECO:0000256" key="14">
    <source>
        <dbReference type="ARBA" id="ARBA00030211"/>
    </source>
</evidence>
<keyword evidence="7 17" id="KW-0812">Transmembrane</keyword>
<reference evidence="18 19" key="1">
    <citation type="submission" date="2019-09" db="EMBL/GenBank/DDBJ databases">
        <title>Prosopis cineraria nodule microbiome.</title>
        <authorList>
            <person name="Chaluvadi S.R."/>
            <person name="Ali R."/>
            <person name="Wang X."/>
        </authorList>
    </citation>
    <scope>NUCLEOTIDE SEQUENCE [LARGE SCALE GENOMIC DNA]</scope>
    <source>
        <strain evidence="18 19">BG1</strain>
    </source>
</reference>
<dbReference type="GO" id="GO:0015990">
    <property type="term" value="P:electron transport coupled proton transport"/>
    <property type="evidence" value="ECO:0007669"/>
    <property type="project" value="InterPro"/>
</dbReference>
<evidence type="ECO:0000256" key="2">
    <source>
        <dbReference type="ARBA" id="ARBA00008079"/>
    </source>
</evidence>
<feature type="transmembrane region" description="Helical" evidence="17">
    <location>
        <begin position="57"/>
        <end position="80"/>
    </location>
</feature>
<evidence type="ECO:0000256" key="7">
    <source>
        <dbReference type="ARBA" id="ARBA00022692"/>
    </source>
</evidence>
<proteinExistence type="inferred from homology"/>
<keyword evidence="11 17" id="KW-0472">Membrane</keyword>
<keyword evidence="9 17" id="KW-1133">Transmembrane helix</keyword>
<dbReference type="KEGG" id="pden:F1C79_30025"/>
<sequence>MTAAAHHHDSHGAGHGDHGAGHGSLGSYAIGFVLSVILTAIPFYMVIDGGFSRHATLLTMVILGLVQVVVHLICFLHMNFSSEGRWNVMAFIFTAIIILLVVGLSLWIIYTADTLMMPMP</sequence>
<dbReference type="NCBIfam" id="TIGR02847">
    <property type="entry name" value="CyoD"/>
    <property type="match status" value="1"/>
</dbReference>
<dbReference type="GO" id="GO:0005886">
    <property type="term" value="C:plasma membrane"/>
    <property type="evidence" value="ECO:0007669"/>
    <property type="project" value="UniProtKB-SubCell"/>
</dbReference>
<evidence type="ECO:0000256" key="1">
    <source>
        <dbReference type="ARBA" id="ARBA00004651"/>
    </source>
</evidence>
<dbReference type="Pfam" id="PF03626">
    <property type="entry name" value="COX4_pro"/>
    <property type="match status" value="1"/>
</dbReference>
<evidence type="ECO:0000256" key="15">
    <source>
        <dbReference type="ARBA" id="ARBA00031887"/>
    </source>
</evidence>
<dbReference type="EMBL" id="CP043626">
    <property type="protein sequence ID" value="QEY75519.1"/>
    <property type="molecule type" value="Genomic_DNA"/>
</dbReference>
<evidence type="ECO:0000313" key="18">
    <source>
        <dbReference type="EMBL" id="QEY75519.1"/>
    </source>
</evidence>
<comment type="similarity">
    <text evidence="2">Belongs to the cytochrome c oxidase bacterial subunit 4 family.</text>
</comment>
<evidence type="ECO:0000256" key="12">
    <source>
        <dbReference type="ARBA" id="ARBA00025694"/>
    </source>
</evidence>
<feature type="transmembrane region" description="Helical" evidence="17">
    <location>
        <begin position="25"/>
        <end position="45"/>
    </location>
</feature>
<organism evidence="18 19">
    <name type="scientific">Pseudomonas denitrificans</name>
    <dbReference type="NCBI Taxonomy" id="43306"/>
    <lineage>
        <taxon>Bacteria</taxon>
        <taxon>Pseudomonadati</taxon>
        <taxon>Pseudomonadota</taxon>
        <taxon>Gammaproteobacteria</taxon>
        <taxon>Pseudomonadales</taxon>
        <taxon>Pseudomonadaceae</taxon>
        <taxon>Halopseudomonas</taxon>
    </lineage>
</organism>
<gene>
    <name evidence="18" type="primary">cyoD</name>
    <name evidence="18" type="ORF">F1C79_30025</name>
</gene>
<evidence type="ECO:0000256" key="10">
    <source>
        <dbReference type="ARBA" id="ARBA00023002"/>
    </source>
</evidence>
<protein>
    <recommendedName>
        <fullName evidence="4">Cytochrome bo(3) ubiquinol oxidase subunit 4</fullName>
    </recommendedName>
    <alternativeName>
        <fullName evidence="16">Cytochrome o ubiquinol oxidase subunit 4</fullName>
    </alternativeName>
    <alternativeName>
        <fullName evidence="13">Oxidase bo(3) subunit 4</fullName>
    </alternativeName>
    <alternativeName>
        <fullName evidence="14">Ubiquinol oxidase polypeptide IV</fullName>
    </alternativeName>
    <alternativeName>
        <fullName evidence="15">Ubiquinol oxidase subunit 4</fullName>
    </alternativeName>
</protein>
<evidence type="ECO:0000256" key="16">
    <source>
        <dbReference type="ARBA" id="ARBA00032185"/>
    </source>
</evidence>
<dbReference type="GO" id="GO:0009486">
    <property type="term" value="F:cytochrome bo3 ubiquinol oxidase activity"/>
    <property type="evidence" value="ECO:0007669"/>
    <property type="project" value="InterPro"/>
</dbReference>
<dbReference type="PANTHER" id="PTHR36835">
    <property type="entry name" value="CYTOCHROME BO(3) UBIQUINOL OXIDASE SUBUNIT 4"/>
    <property type="match status" value="1"/>
</dbReference>
<evidence type="ECO:0000256" key="9">
    <source>
        <dbReference type="ARBA" id="ARBA00022989"/>
    </source>
</evidence>
<dbReference type="InterPro" id="IPR014210">
    <property type="entry name" value="Cyt_o_ubiqinol_oxidase_su4"/>
</dbReference>
<dbReference type="AlphaFoldDB" id="A0A9X7R7G5"/>
<keyword evidence="6" id="KW-1003">Cell membrane</keyword>
<comment type="function">
    <text evidence="12">Cytochrome bo(3) ubiquinol terminal oxidase is the component of the aerobic respiratory chain of E.coli that predominates when cells are grown at high aeration. Has proton pump activity across the membrane in addition to electron transfer, pumping 2 protons/electron.</text>
</comment>
<comment type="subunit">
    <text evidence="3">Heterooctamer of two A chains, two B chains, two C chains and two D chains.</text>
</comment>
<dbReference type="InterPro" id="IPR005171">
    <property type="entry name" value="Cyt_c_oxidase_su4_prok"/>
</dbReference>
<dbReference type="PANTHER" id="PTHR36835:SF1">
    <property type="entry name" value="CYTOCHROME BO(3) UBIQUINOL OXIDASE SUBUNIT 4"/>
    <property type="match status" value="1"/>
</dbReference>
<evidence type="ECO:0000256" key="5">
    <source>
        <dbReference type="ARBA" id="ARBA00022448"/>
    </source>
</evidence>
<dbReference type="RefSeq" id="WP_081517365.1">
    <property type="nucleotide sequence ID" value="NZ_CP043626.1"/>
</dbReference>
<dbReference type="Proteomes" id="UP000326659">
    <property type="component" value="Chromosome"/>
</dbReference>
<evidence type="ECO:0000256" key="6">
    <source>
        <dbReference type="ARBA" id="ARBA00022475"/>
    </source>
</evidence>
<evidence type="ECO:0000256" key="11">
    <source>
        <dbReference type="ARBA" id="ARBA00023136"/>
    </source>
</evidence>
<dbReference type="GO" id="GO:0015078">
    <property type="term" value="F:proton transmembrane transporter activity"/>
    <property type="evidence" value="ECO:0007669"/>
    <property type="project" value="TreeGrafter"/>
</dbReference>
<evidence type="ECO:0000256" key="13">
    <source>
        <dbReference type="ARBA" id="ARBA00030071"/>
    </source>
</evidence>
<dbReference type="GO" id="GO:0019646">
    <property type="term" value="P:aerobic electron transport chain"/>
    <property type="evidence" value="ECO:0007669"/>
    <property type="project" value="TreeGrafter"/>
</dbReference>